<proteinExistence type="predicted"/>
<protein>
    <submittedName>
        <fullName evidence="2">Uncharacterized protein</fullName>
    </submittedName>
</protein>
<name>A0ABR3MDQ5_9TELE</name>
<dbReference type="EMBL" id="JAYMGO010000013">
    <property type="protein sequence ID" value="KAL1263040.1"/>
    <property type="molecule type" value="Genomic_DNA"/>
</dbReference>
<gene>
    <name evidence="2" type="ORF">QQF64_005779</name>
</gene>
<organism evidence="2 3">
    <name type="scientific">Cirrhinus molitorella</name>
    <name type="common">mud carp</name>
    <dbReference type="NCBI Taxonomy" id="172907"/>
    <lineage>
        <taxon>Eukaryota</taxon>
        <taxon>Metazoa</taxon>
        <taxon>Chordata</taxon>
        <taxon>Craniata</taxon>
        <taxon>Vertebrata</taxon>
        <taxon>Euteleostomi</taxon>
        <taxon>Actinopterygii</taxon>
        <taxon>Neopterygii</taxon>
        <taxon>Teleostei</taxon>
        <taxon>Ostariophysi</taxon>
        <taxon>Cypriniformes</taxon>
        <taxon>Cyprinidae</taxon>
        <taxon>Labeoninae</taxon>
        <taxon>Labeonini</taxon>
        <taxon>Cirrhinus</taxon>
    </lineage>
</organism>
<evidence type="ECO:0000313" key="2">
    <source>
        <dbReference type="EMBL" id="KAL1263040.1"/>
    </source>
</evidence>
<reference evidence="2 3" key="1">
    <citation type="submission" date="2023-09" db="EMBL/GenBank/DDBJ databases">
        <authorList>
            <person name="Wang M."/>
        </authorList>
    </citation>
    <scope>NUCLEOTIDE SEQUENCE [LARGE SCALE GENOMIC DNA]</scope>
    <source>
        <strain evidence="2">GT-2023</strain>
        <tissue evidence="2">Liver</tissue>
    </source>
</reference>
<keyword evidence="3" id="KW-1185">Reference proteome</keyword>
<sequence length="85" mass="9508">MRTHPDTCAHTPTSGQRPRVGECRIRLKSRQKYPRFLNAPRVVKMTTLVLLQAAASVAFLLRVKVEKSAQVLHVLPLTSSKSLSE</sequence>
<comment type="caution">
    <text evidence="2">The sequence shown here is derived from an EMBL/GenBank/DDBJ whole genome shotgun (WGS) entry which is preliminary data.</text>
</comment>
<accession>A0ABR3MDQ5</accession>
<evidence type="ECO:0000256" key="1">
    <source>
        <dbReference type="SAM" id="MobiDB-lite"/>
    </source>
</evidence>
<evidence type="ECO:0000313" key="3">
    <source>
        <dbReference type="Proteomes" id="UP001558613"/>
    </source>
</evidence>
<feature type="region of interest" description="Disordered" evidence="1">
    <location>
        <begin position="1"/>
        <end position="20"/>
    </location>
</feature>
<dbReference type="Proteomes" id="UP001558613">
    <property type="component" value="Unassembled WGS sequence"/>
</dbReference>